<dbReference type="InterPro" id="IPR032675">
    <property type="entry name" value="LRR_dom_sf"/>
</dbReference>
<feature type="domain" description="F-box" evidence="1">
    <location>
        <begin position="8"/>
        <end position="48"/>
    </location>
</feature>
<dbReference type="EMBL" id="BMAO01027968">
    <property type="protein sequence ID" value="GFR21043.1"/>
    <property type="molecule type" value="Genomic_DNA"/>
</dbReference>
<reference evidence="2" key="1">
    <citation type="submission" date="2020-07" db="EMBL/GenBank/DDBJ databases">
        <title>Multicomponent nature underlies the extraordinary mechanical properties of spider dragline silk.</title>
        <authorList>
            <person name="Kono N."/>
            <person name="Nakamura H."/>
            <person name="Mori M."/>
            <person name="Yoshida Y."/>
            <person name="Ohtoshi R."/>
            <person name="Malay A.D."/>
            <person name="Moran D.A.P."/>
            <person name="Tomita M."/>
            <person name="Numata K."/>
            <person name="Arakawa K."/>
        </authorList>
    </citation>
    <scope>NUCLEOTIDE SEQUENCE</scope>
</reference>
<dbReference type="Pfam" id="PF00646">
    <property type="entry name" value="F-box"/>
    <property type="match status" value="1"/>
</dbReference>
<evidence type="ECO:0000259" key="1">
    <source>
        <dbReference type="SMART" id="SM00256"/>
    </source>
</evidence>
<dbReference type="Pfam" id="PF25013">
    <property type="entry name" value="LRR_Zer-1"/>
    <property type="match status" value="1"/>
</dbReference>
<organism evidence="2 3">
    <name type="scientific">Trichonephila clavata</name>
    <name type="common">Joro spider</name>
    <name type="synonym">Nephila clavata</name>
    <dbReference type="NCBI Taxonomy" id="2740835"/>
    <lineage>
        <taxon>Eukaryota</taxon>
        <taxon>Metazoa</taxon>
        <taxon>Ecdysozoa</taxon>
        <taxon>Arthropoda</taxon>
        <taxon>Chelicerata</taxon>
        <taxon>Arachnida</taxon>
        <taxon>Araneae</taxon>
        <taxon>Araneomorphae</taxon>
        <taxon>Entelegynae</taxon>
        <taxon>Araneoidea</taxon>
        <taxon>Nephilidae</taxon>
        <taxon>Trichonephila</taxon>
    </lineage>
</organism>
<accession>A0A8X6HCV4</accession>
<dbReference type="GO" id="GO:0019005">
    <property type="term" value="C:SCF ubiquitin ligase complex"/>
    <property type="evidence" value="ECO:0007669"/>
    <property type="project" value="TreeGrafter"/>
</dbReference>
<keyword evidence="3" id="KW-1185">Reference proteome</keyword>
<evidence type="ECO:0000313" key="3">
    <source>
        <dbReference type="Proteomes" id="UP000887116"/>
    </source>
</evidence>
<dbReference type="InterPro" id="IPR036047">
    <property type="entry name" value="F-box-like_dom_sf"/>
</dbReference>
<gene>
    <name evidence="2" type="ORF">TNCT_568201</name>
</gene>
<dbReference type="OrthoDB" id="6483158at2759"/>
<sequence length="492" mass="56044">MARDFSSLSTEILIYIFQFLKGGDRLKASQVCKKWLQTIDCPKLLCDVQIKFSGVDEAVKLFSHMTRQFQWFSFCEIVIGDSVFEFLEKYSNQIVTLFFIDCVVGVGKLQSKFKGKKLRCDNLTTLHALNTDIYSLFASLSNVTELKLLMGFDVSDDAISELTNCLFKLEKLILKNTVIFLEDSCKRLFAGQENSLAKVFPFTSIKLLMEKNRTTLRHVDFTFLRFSPQTLLSISEIEGLKLRSMLFPQNVHSSYIHKFCEMQSSLIHLDLSFLLHDTDLTVCAVCSYLPNLQELIIKENPAIDRSISKIFQLQNLVKLDVSGSMNISEFSYQEAVANLKTFKLKCLNLHFAKISDDSLFNLVKCNKNICYLDASGIRVSDETLNMICQNLTYLEGLILESCPTISDSGLSGEFENYSDSITPTPLSNLRYLKVLMLSSNSLITNQGCIKAIRFRKLTHLSLIACRALILNIYFEMKLKKQNPCLQNFKVSN</sequence>
<name>A0A8X6HCV4_TRICU</name>
<dbReference type="GO" id="GO:0031146">
    <property type="term" value="P:SCF-dependent proteasomal ubiquitin-dependent protein catabolic process"/>
    <property type="evidence" value="ECO:0007669"/>
    <property type="project" value="TreeGrafter"/>
</dbReference>
<dbReference type="Proteomes" id="UP000887116">
    <property type="component" value="Unassembled WGS sequence"/>
</dbReference>
<dbReference type="PANTHER" id="PTHR13318">
    <property type="entry name" value="PARTNER OF PAIRED, ISOFORM B-RELATED"/>
    <property type="match status" value="1"/>
</dbReference>
<protein>
    <recommendedName>
        <fullName evidence="1">F-box domain-containing protein</fullName>
    </recommendedName>
</protein>
<dbReference type="Gene3D" id="3.80.10.10">
    <property type="entry name" value="Ribonuclease Inhibitor"/>
    <property type="match status" value="2"/>
</dbReference>
<proteinExistence type="predicted"/>
<evidence type="ECO:0000313" key="2">
    <source>
        <dbReference type="EMBL" id="GFR21043.1"/>
    </source>
</evidence>
<dbReference type="AlphaFoldDB" id="A0A8X6HCV4"/>
<dbReference type="SUPFAM" id="SSF81383">
    <property type="entry name" value="F-box domain"/>
    <property type="match status" value="1"/>
</dbReference>
<comment type="caution">
    <text evidence="2">The sequence shown here is derived from an EMBL/GenBank/DDBJ whole genome shotgun (WGS) entry which is preliminary data.</text>
</comment>
<dbReference type="SUPFAM" id="SSF52047">
    <property type="entry name" value="RNI-like"/>
    <property type="match status" value="1"/>
</dbReference>
<dbReference type="InterPro" id="IPR056845">
    <property type="entry name" value="LRR_Zer-1"/>
</dbReference>
<dbReference type="InterPro" id="IPR001810">
    <property type="entry name" value="F-box_dom"/>
</dbReference>
<dbReference type="SMART" id="SM00256">
    <property type="entry name" value="FBOX"/>
    <property type="match status" value="1"/>
</dbReference>